<proteinExistence type="predicted"/>
<protein>
    <recommendedName>
        <fullName evidence="4">Secreted protein</fullName>
    </recommendedName>
</protein>
<reference evidence="2" key="1">
    <citation type="submission" date="2023-06" db="EMBL/GenBank/DDBJ databases">
        <authorList>
            <person name="Delattre M."/>
        </authorList>
    </citation>
    <scope>NUCLEOTIDE SEQUENCE</scope>
    <source>
        <strain evidence="2">AF72</strain>
    </source>
</reference>
<dbReference type="Proteomes" id="UP001177023">
    <property type="component" value="Unassembled WGS sequence"/>
</dbReference>
<organism evidence="2 3">
    <name type="scientific">Mesorhabditis spiculigera</name>
    <dbReference type="NCBI Taxonomy" id="96644"/>
    <lineage>
        <taxon>Eukaryota</taxon>
        <taxon>Metazoa</taxon>
        <taxon>Ecdysozoa</taxon>
        <taxon>Nematoda</taxon>
        <taxon>Chromadorea</taxon>
        <taxon>Rhabditida</taxon>
        <taxon>Rhabditina</taxon>
        <taxon>Rhabditomorpha</taxon>
        <taxon>Rhabditoidea</taxon>
        <taxon>Rhabditidae</taxon>
        <taxon>Mesorhabditinae</taxon>
        <taxon>Mesorhabditis</taxon>
    </lineage>
</organism>
<evidence type="ECO:0000256" key="1">
    <source>
        <dbReference type="SAM" id="SignalP"/>
    </source>
</evidence>
<comment type="caution">
    <text evidence="2">The sequence shown here is derived from an EMBL/GenBank/DDBJ whole genome shotgun (WGS) entry which is preliminary data.</text>
</comment>
<evidence type="ECO:0008006" key="4">
    <source>
        <dbReference type="Google" id="ProtNLM"/>
    </source>
</evidence>
<dbReference type="EMBL" id="CATQJA010002645">
    <property type="protein sequence ID" value="CAJ0576768.1"/>
    <property type="molecule type" value="Genomic_DNA"/>
</dbReference>
<feature type="chain" id="PRO_5041222753" description="Secreted protein" evidence="1">
    <location>
        <begin position="18"/>
        <end position="82"/>
    </location>
</feature>
<keyword evidence="3" id="KW-1185">Reference proteome</keyword>
<name>A0AA36G8S6_9BILA</name>
<sequence>MVRRLLVVLFLIQVALATDDCTGTAGGANADQCAAGQCKQLDGVCELSLAHVSIQGGIMYECFCSSCNNVTNACATTTKAVF</sequence>
<dbReference type="AlphaFoldDB" id="A0AA36G8S6"/>
<accession>A0AA36G8S6</accession>
<feature type="non-terminal residue" evidence="2">
    <location>
        <position position="82"/>
    </location>
</feature>
<feature type="signal peptide" evidence="1">
    <location>
        <begin position="1"/>
        <end position="17"/>
    </location>
</feature>
<keyword evidence="1" id="KW-0732">Signal</keyword>
<gene>
    <name evidence="2" type="ORF">MSPICULIGERA_LOCUS15055</name>
</gene>
<evidence type="ECO:0000313" key="2">
    <source>
        <dbReference type="EMBL" id="CAJ0576768.1"/>
    </source>
</evidence>
<evidence type="ECO:0000313" key="3">
    <source>
        <dbReference type="Proteomes" id="UP001177023"/>
    </source>
</evidence>